<dbReference type="KEGG" id="caa:Caka_1396"/>
<dbReference type="EMBL" id="CP001998">
    <property type="protein sequence ID" value="ADE54415.1"/>
    <property type="molecule type" value="Genomic_DNA"/>
</dbReference>
<gene>
    <name evidence="2" type="ordered locus">Caka_1396</name>
</gene>
<evidence type="ECO:0000313" key="3">
    <source>
        <dbReference type="Proteomes" id="UP000000925"/>
    </source>
</evidence>
<feature type="compositionally biased region" description="Basic and acidic residues" evidence="1">
    <location>
        <begin position="37"/>
        <end position="50"/>
    </location>
</feature>
<evidence type="ECO:0000313" key="2">
    <source>
        <dbReference type="EMBL" id="ADE54415.1"/>
    </source>
</evidence>
<keyword evidence="3" id="KW-1185">Reference proteome</keyword>
<accession>D5EJ16</accession>
<protein>
    <submittedName>
        <fullName evidence="2">Uncharacterized protein</fullName>
    </submittedName>
</protein>
<sequence>MNHERLGPGREAYRAEDASQKVAQLMPRMGGGTCSEAKGRQDRARSGPDHRRLKSRSTCHAWAEGLVPRPEADKTGCEADRTTAG</sequence>
<dbReference type="STRING" id="583355.Caka_1396"/>
<feature type="compositionally biased region" description="Basic and acidic residues" evidence="1">
    <location>
        <begin position="70"/>
        <end position="85"/>
    </location>
</feature>
<reference evidence="2 3" key="1">
    <citation type="journal article" date="2010" name="Stand. Genomic Sci.">
        <title>Complete genome sequence of Coraliomargarita akajimensis type strain (04OKA010-24).</title>
        <authorList>
            <person name="Mavromatis K."/>
            <person name="Abt B."/>
            <person name="Brambilla E."/>
            <person name="Lapidus A."/>
            <person name="Copeland A."/>
            <person name="Deshpande S."/>
            <person name="Nolan M."/>
            <person name="Lucas S."/>
            <person name="Tice H."/>
            <person name="Cheng J.F."/>
            <person name="Han C."/>
            <person name="Detter J.C."/>
            <person name="Woyke T."/>
            <person name="Goodwin L."/>
            <person name="Pitluck S."/>
            <person name="Held B."/>
            <person name="Brettin T."/>
            <person name="Tapia R."/>
            <person name="Ivanova N."/>
            <person name="Mikhailova N."/>
            <person name="Pati A."/>
            <person name="Liolios K."/>
            <person name="Chen A."/>
            <person name="Palaniappan K."/>
            <person name="Land M."/>
            <person name="Hauser L."/>
            <person name="Chang Y.J."/>
            <person name="Jeffries C.D."/>
            <person name="Rohde M."/>
            <person name="Goker M."/>
            <person name="Bristow J."/>
            <person name="Eisen J.A."/>
            <person name="Markowitz V."/>
            <person name="Hugenholtz P."/>
            <person name="Klenk H.P."/>
            <person name="Kyrpides N.C."/>
        </authorList>
    </citation>
    <scope>NUCLEOTIDE SEQUENCE [LARGE SCALE GENOMIC DNA]</scope>
    <source>
        <strain evidence="3">DSM 45221 / IAM 15411 / JCM 23193 / KCTC 12865</strain>
    </source>
</reference>
<organism evidence="2 3">
    <name type="scientific">Coraliomargarita akajimensis (strain DSM 45221 / IAM 15411 / JCM 23193 / KCTC 12865 / 04OKA010-24)</name>
    <dbReference type="NCBI Taxonomy" id="583355"/>
    <lineage>
        <taxon>Bacteria</taxon>
        <taxon>Pseudomonadati</taxon>
        <taxon>Verrucomicrobiota</taxon>
        <taxon>Opitutia</taxon>
        <taxon>Puniceicoccales</taxon>
        <taxon>Coraliomargaritaceae</taxon>
        <taxon>Coraliomargarita</taxon>
    </lineage>
</organism>
<evidence type="ECO:0000256" key="1">
    <source>
        <dbReference type="SAM" id="MobiDB-lite"/>
    </source>
</evidence>
<dbReference type="HOGENOM" id="CLU_2507034_0_0_0"/>
<proteinExistence type="predicted"/>
<dbReference type="Proteomes" id="UP000000925">
    <property type="component" value="Chromosome"/>
</dbReference>
<name>D5EJ16_CORAD</name>
<feature type="region of interest" description="Disordered" evidence="1">
    <location>
        <begin position="28"/>
        <end position="85"/>
    </location>
</feature>
<dbReference type="AlphaFoldDB" id="D5EJ16"/>